<feature type="domain" description="Activator of Hsp90 ATPase homologue 1/2-like C-terminal" evidence="2">
    <location>
        <begin position="13"/>
        <end position="140"/>
    </location>
</feature>
<dbReference type="AlphaFoldDB" id="A0A1S9PIY3"/>
<gene>
    <name evidence="3" type="ORF">BC343_23365</name>
</gene>
<dbReference type="Pfam" id="PF08327">
    <property type="entry name" value="AHSA1"/>
    <property type="match status" value="1"/>
</dbReference>
<organism evidence="3 4">
    <name type="scientific">Mucilaginibacter pedocola</name>
    <dbReference type="NCBI Taxonomy" id="1792845"/>
    <lineage>
        <taxon>Bacteria</taxon>
        <taxon>Pseudomonadati</taxon>
        <taxon>Bacteroidota</taxon>
        <taxon>Sphingobacteriia</taxon>
        <taxon>Sphingobacteriales</taxon>
        <taxon>Sphingobacteriaceae</taxon>
        <taxon>Mucilaginibacter</taxon>
    </lineage>
</organism>
<proteinExistence type="inferred from homology"/>
<dbReference type="STRING" id="1792845.BC343_23365"/>
<dbReference type="CDD" id="cd07814">
    <property type="entry name" value="SRPBCC_CalC_Aha1-like"/>
    <property type="match status" value="1"/>
</dbReference>
<evidence type="ECO:0000259" key="2">
    <source>
        <dbReference type="Pfam" id="PF08327"/>
    </source>
</evidence>
<reference evidence="3 4" key="1">
    <citation type="submission" date="2016-07" db="EMBL/GenBank/DDBJ databases">
        <title>Genomic analysis of zinc-resistant bacterium Mucilaginibacter pedocola TBZ30.</title>
        <authorList>
            <person name="Huang J."/>
            <person name="Tang J."/>
        </authorList>
    </citation>
    <scope>NUCLEOTIDE SEQUENCE [LARGE SCALE GENOMIC DNA]</scope>
    <source>
        <strain evidence="3 4">TBZ30</strain>
    </source>
</reference>
<evidence type="ECO:0000313" key="4">
    <source>
        <dbReference type="Proteomes" id="UP000189739"/>
    </source>
</evidence>
<keyword evidence="4" id="KW-1185">Reference proteome</keyword>
<dbReference type="SUPFAM" id="SSF55961">
    <property type="entry name" value="Bet v1-like"/>
    <property type="match status" value="1"/>
</dbReference>
<dbReference type="InterPro" id="IPR023393">
    <property type="entry name" value="START-like_dom_sf"/>
</dbReference>
<accession>A0A1S9PIY3</accession>
<dbReference type="RefSeq" id="WP_078347221.1">
    <property type="nucleotide sequence ID" value="NZ_MBTF01000004.1"/>
</dbReference>
<comment type="similarity">
    <text evidence="1">Belongs to the AHA1 family.</text>
</comment>
<dbReference type="EMBL" id="MBTF01000004">
    <property type="protein sequence ID" value="OOQ60903.1"/>
    <property type="molecule type" value="Genomic_DNA"/>
</dbReference>
<name>A0A1S9PIY3_9SPHI</name>
<evidence type="ECO:0000256" key="1">
    <source>
        <dbReference type="ARBA" id="ARBA00006817"/>
    </source>
</evidence>
<dbReference type="InterPro" id="IPR013538">
    <property type="entry name" value="ASHA1/2-like_C"/>
</dbReference>
<dbReference type="OrthoDB" id="2355173at2"/>
<sequence>MENLKLETQITFNAPKAAVWQGLTDPDVVKKYFFGTMQESAWMEGSPITWSGEWEGKTYQDKGTIQEITPGEYVKYSYWSSMSGLEDKPENYQIVSYKLSEKDGVTTLYITQENVKDQASKEHSESNWQAIFGGLKKLLEEPQ</sequence>
<dbReference type="Proteomes" id="UP000189739">
    <property type="component" value="Unassembled WGS sequence"/>
</dbReference>
<protein>
    <recommendedName>
        <fullName evidence="2">Activator of Hsp90 ATPase homologue 1/2-like C-terminal domain-containing protein</fullName>
    </recommendedName>
</protein>
<comment type="caution">
    <text evidence="3">The sequence shown here is derived from an EMBL/GenBank/DDBJ whole genome shotgun (WGS) entry which is preliminary data.</text>
</comment>
<evidence type="ECO:0000313" key="3">
    <source>
        <dbReference type="EMBL" id="OOQ60903.1"/>
    </source>
</evidence>
<dbReference type="Gene3D" id="3.30.530.20">
    <property type="match status" value="1"/>
</dbReference>